<organism evidence="3 4">
    <name type="scientific">Okeanomitos corallinicola TIOX110</name>
    <dbReference type="NCBI Taxonomy" id="3133117"/>
    <lineage>
        <taxon>Bacteria</taxon>
        <taxon>Bacillati</taxon>
        <taxon>Cyanobacteriota</taxon>
        <taxon>Cyanophyceae</taxon>
        <taxon>Nostocales</taxon>
        <taxon>Aphanizomenonaceae</taxon>
        <taxon>Okeanomitos</taxon>
    </lineage>
</organism>
<comment type="subcellular location">
    <subcellularLocation>
        <location evidence="1">Secreted</location>
    </subcellularLocation>
</comment>
<evidence type="ECO:0000313" key="3">
    <source>
        <dbReference type="EMBL" id="WZB89861.1"/>
    </source>
</evidence>
<dbReference type="InterPro" id="IPR018511">
    <property type="entry name" value="Hemolysin-typ_Ca-bd_CS"/>
</dbReference>
<accession>A0ABZ2UXR5</accession>
<dbReference type="InterPro" id="IPR032710">
    <property type="entry name" value="NTF2-like_dom_sf"/>
</dbReference>
<dbReference type="SUPFAM" id="SSF51120">
    <property type="entry name" value="beta-Roll"/>
    <property type="match status" value="3"/>
</dbReference>
<dbReference type="Pfam" id="PF00353">
    <property type="entry name" value="HemolysinCabind"/>
    <property type="match status" value="5"/>
</dbReference>
<reference evidence="3 4" key="1">
    <citation type="submission" date="2024-04" db="EMBL/GenBank/DDBJ databases">
        <title>Okeanomitos corallinicola gen. &amp; sp. nov. (Nostocales, Cyanobacteria), a new toxic marine heterocyst-forming cyanobacterium from a coral reef.</title>
        <authorList>
            <person name="Li H."/>
            <person name="Li R."/>
            <person name="Kang J."/>
            <person name="Hii K.S."/>
            <person name="Mohamed H.F."/>
            <person name="Xu X."/>
            <person name="Luo Z."/>
        </authorList>
    </citation>
    <scope>NUCLEOTIDE SEQUENCE [LARGE SCALE GENOMIC DNA]</scope>
    <source>
        <strain evidence="3 4">TIOX110</strain>
    </source>
</reference>
<name>A0ABZ2UXR5_9CYAN</name>
<evidence type="ECO:0008006" key="5">
    <source>
        <dbReference type="Google" id="ProtNLM"/>
    </source>
</evidence>
<protein>
    <recommendedName>
        <fullName evidence="5">Calcium-binding protein</fullName>
    </recommendedName>
</protein>
<dbReference type="Gene3D" id="2.150.10.10">
    <property type="entry name" value="Serralysin-like metalloprotease, C-terminal"/>
    <property type="match status" value="2"/>
</dbReference>
<dbReference type="SUPFAM" id="SSF54427">
    <property type="entry name" value="NTF2-like"/>
    <property type="match status" value="2"/>
</dbReference>
<dbReference type="InterPro" id="IPR050557">
    <property type="entry name" value="RTX_toxin/Mannuronan_C5-epim"/>
</dbReference>
<gene>
    <name evidence="3" type="ORF">WJM97_09270</name>
</gene>
<dbReference type="PRINTS" id="PR00313">
    <property type="entry name" value="CABNDNGRPT"/>
</dbReference>
<dbReference type="Proteomes" id="UP001483337">
    <property type="component" value="Chromosome"/>
</dbReference>
<dbReference type="InterPro" id="IPR011049">
    <property type="entry name" value="Serralysin-like_metalloprot_C"/>
</dbReference>
<keyword evidence="2" id="KW-0964">Secreted</keyword>
<dbReference type="RefSeq" id="WP_353932756.1">
    <property type="nucleotide sequence ID" value="NZ_CP150886.1"/>
</dbReference>
<keyword evidence="4" id="KW-1185">Reference proteome</keyword>
<proteinExistence type="predicted"/>
<evidence type="ECO:0000313" key="4">
    <source>
        <dbReference type="Proteomes" id="UP001483337"/>
    </source>
</evidence>
<dbReference type="InterPro" id="IPR001343">
    <property type="entry name" value="Hemolysn_Ca-bd"/>
</dbReference>
<dbReference type="PANTHER" id="PTHR38340:SF1">
    <property type="entry name" value="S-LAYER PROTEIN"/>
    <property type="match status" value="1"/>
</dbReference>
<evidence type="ECO:0000256" key="1">
    <source>
        <dbReference type="ARBA" id="ARBA00004613"/>
    </source>
</evidence>
<sequence length="861" mass="92917">MTLSAIEQANLAVVQGYFSSFVDGTLFTYLENNFQPDIEYVILNRTSGILNNPADYSDDKFTHERQFAAPHSGVANSIPAVQAYFSELLREVEVREFNTRKFVVDGNNVTVFGDFFFVGRDTGNQAEVIPLAVDIEVSDSDPDPNVYVPKFQNYLFFEDTFSFSSISRQGVSWRRYWDGEWQNIFFGLTDSETITGNETESNIIYGYQGNDTLTSGTNHDIIWGGSGDDIINGGEGNDTLYGNTGNDTLTGGDGADNFGIGLDQGFNTITDFVQGTDFLGLIGTLTFADVSFSIVGSDLQISTNSTSLAILNGASGLTLTAADFQEIPNTDRTPIPEPEVPGDSIADEAINLDVVQGFFNSFSGDINTLFDYIDTNFDEDIRYTFITPTLGANNPSDYADDKFAHELQVLLPFIGLKIGKEQVKESLADLFSEFEVEEFVVDKYVVEDNSIAVHGGLSLINKETGNKAALQADNIEQLLPFTVDIRLENGQIAEYKFYVDSYALAAAARQGGAWRRIWDGEWTTMVFGTKEGDNLIGIQDEKNVLFGYQNDDHVMGGHEDDVIYGGSGNDTINGGLGNDNLYGNEDSDTFVLTTGQGTDTIYDFVVGQDQISLLDDLSFDQLTLTAIEGDLEVKVTNTQEVLAILTGVESLTSADVIAQSEDLVFGTPGNDDLFAPIDLDGRRDIVFVGAGDDKVDVSLSTVGRNRIFGGSGVDTIYVSTNDRVFGGSGDDEFEATDGQGGNRMSGGAGDDIFFLGYGDRALGGEGNDEFYVGTGGNNLIAGGVGADQFWLVNAELPDAANTILDLELGMDTIGIGGYVQADLSFGTDGLGNATLAVQGTNVASFMGITQAQLETANFAFM</sequence>
<evidence type="ECO:0000256" key="2">
    <source>
        <dbReference type="ARBA" id="ARBA00022525"/>
    </source>
</evidence>
<dbReference type="PROSITE" id="PS00330">
    <property type="entry name" value="HEMOLYSIN_CALCIUM"/>
    <property type="match status" value="3"/>
</dbReference>
<dbReference type="EMBL" id="CP150886">
    <property type="protein sequence ID" value="WZB89861.1"/>
    <property type="molecule type" value="Genomic_DNA"/>
</dbReference>
<dbReference type="PANTHER" id="PTHR38340">
    <property type="entry name" value="S-LAYER PROTEIN"/>
    <property type="match status" value="1"/>
</dbReference>
<dbReference type="Gene3D" id="3.10.450.50">
    <property type="match status" value="2"/>
</dbReference>